<comment type="caution">
    <text evidence="1">The sequence shown here is derived from an EMBL/GenBank/DDBJ whole genome shotgun (WGS) entry which is preliminary data.</text>
</comment>
<name>A0ABS9VN87_9SPHN</name>
<evidence type="ECO:0000313" key="2">
    <source>
        <dbReference type="Proteomes" id="UP001203058"/>
    </source>
</evidence>
<protein>
    <submittedName>
        <fullName evidence="1">Uncharacterized protein</fullName>
    </submittedName>
</protein>
<keyword evidence="2" id="KW-1185">Reference proteome</keyword>
<reference evidence="1 2" key="1">
    <citation type="submission" date="2022-03" db="EMBL/GenBank/DDBJ databases">
        <authorList>
            <person name="Jo J.-H."/>
            <person name="Im W.-T."/>
        </authorList>
    </citation>
    <scope>NUCLEOTIDE SEQUENCE [LARGE SCALE GENOMIC DNA]</scope>
    <source>
        <strain evidence="1 2">SM33</strain>
    </source>
</reference>
<evidence type="ECO:0000313" key="1">
    <source>
        <dbReference type="EMBL" id="MCH8615949.1"/>
    </source>
</evidence>
<dbReference type="Proteomes" id="UP001203058">
    <property type="component" value="Unassembled WGS sequence"/>
</dbReference>
<dbReference type="RefSeq" id="WP_241446783.1">
    <property type="nucleotide sequence ID" value="NZ_JAKZHW010000001.1"/>
</dbReference>
<sequence length="136" mass="15452">MGRRRDPDFKTGHLCRFCGELVPWGTILRLIRVDPDTPPFMVQESACHTECLRKHLRPEMPLTFHRHWHGRTPLLDDAGDVDGKPCAMCARDIAPADLVRLRVQKPVGPLKAAEFDEQTLPLHFECLAAVSTSRLF</sequence>
<dbReference type="EMBL" id="JAKZHW010000001">
    <property type="protein sequence ID" value="MCH8615949.1"/>
    <property type="molecule type" value="Genomic_DNA"/>
</dbReference>
<organism evidence="1 2">
    <name type="scientific">Sphingomonas telluris</name>
    <dbReference type="NCBI Taxonomy" id="2907998"/>
    <lineage>
        <taxon>Bacteria</taxon>
        <taxon>Pseudomonadati</taxon>
        <taxon>Pseudomonadota</taxon>
        <taxon>Alphaproteobacteria</taxon>
        <taxon>Sphingomonadales</taxon>
        <taxon>Sphingomonadaceae</taxon>
        <taxon>Sphingomonas</taxon>
    </lineage>
</organism>
<gene>
    <name evidence="1" type="ORF">LZ016_07535</name>
</gene>
<accession>A0ABS9VN87</accession>
<proteinExistence type="predicted"/>